<dbReference type="RefSeq" id="WP_205117435.1">
    <property type="nucleotide sequence ID" value="NZ_JAFBCM010000001.1"/>
</dbReference>
<dbReference type="InterPro" id="IPR004951">
    <property type="entry name" value="DUF268_CAE_spp"/>
</dbReference>
<dbReference type="Gene3D" id="3.40.50.150">
    <property type="entry name" value="Vaccinia Virus protein VP39"/>
    <property type="match status" value="1"/>
</dbReference>
<dbReference type="Proteomes" id="UP001595699">
    <property type="component" value="Unassembled WGS sequence"/>
</dbReference>
<reference evidence="2" key="1">
    <citation type="journal article" date="2019" name="Int. J. Syst. Evol. Microbiol.">
        <title>The Global Catalogue of Microorganisms (GCM) 10K type strain sequencing project: providing services to taxonomists for standard genome sequencing and annotation.</title>
        <authorList>
            <consortium name="The Broad Institute Genomics Platform"/>
            <consortium name="The Broad Institute Genome Sequencing Center for Infectious Disease"/>
            <person name="Wu L."/>
            <person name="Ma J."/>
        </authorList>
    </citation>
    <scope>NUCLEOTIDE SEQUENCE [LARGE SCALE GENOMIC DNA]</scope>
    <source>
        <strain evidence="2">CGMCC 4.7241</strain>
    </source>
</reference>
<dbReference type="SUPFAM" id="SSF53335">
    <property type="entry name" value="S-adenosyl-L-methionine-dependent methyltransferases"/>
    <property type="match status" value="1"/>
</dbReference>
<accession>A0ABV7Y7V1</accession>
<organism evidence="1 2">
    <name type="scientific">Tenggerimyces flavus</name>
    <dbReference type="NCBI Taxonomy" id="1708749"/>
    <lineage>
        <taxon>Bacteria</taxon>
        <taxon>Bacillati</taxon>
        <taxon>Actinomycetota</taxon>
        <taxon>Actinomycetes</taxon>
        <taxon>Propionibacteriales</taxon>
        <taxon>Nocardioidaceae</taxon>
        <taxon>Tenggerimyces</taxon>
    </lineage>
</organism>
<name>A0ABV7Y7V1_9ACTN</name>
<keyword evidence="2" id="KW-1185">Reference proteome</keyword>
<comment type="caution">
    <text evidence="1">The sequence shown here is derived from an EMBL/GenBank/DDBJ whole genome shotgun (WGS) entry which is preliminary data.</text>
</comment>
<evidence type="ECO:0000313" key="2">
    <source>
        <dbReference type="Proteomes" id="UP001595699"/>
    </source>
</evidence>
<dbReference type="EMBL" id="JBHRZH010000006">
    <property type="protein sequence ID" value="MFC3761222.1"/>
    <property type="molecule type" value="Genomic_DNA"/>
</dbReference>
<dbReference type="Pfam" id="PF03269">
    <property type="entry name" value="DUF268"/>
    <property type="match status" value="1"/>
</dbReference>
<sequence>MPARGRLREFARGVNRALNSYGIDLRTTAAALRGTPTFLRNRRTFRRLAAQHGHQDFVWAAPFPAPGDRYVESGSASGHYFHQDLLVAQQIRMASPARHVDVGSRVDGLIAHVAAFRDVEVFDIRPLHTSARGIEFRQLDLSSLPPEYVEYTDSLSCLHTLEHFGLGRYGDTLDYRGYLAGWDSLWSLLKPGGTFYFSVPMGQVQRIEFDAHRVFSLPYLLDLIDERYDVKLFSYVDDAGEVHIDVPLDEAGANETFGLRMGCGIFTLQKR</sequence>
<protein>
    <submittedName>
        <fullName evidence="1">DUF268 domain-containing protein</fullName>
    </submittedName>
</protein>
<evidence type="ECO:0000313" key="1">
    <source>
        <dbReference type="EMBL" id="MFC3761222.1"/>
    </source>
</evidence>
<dbReference type="InterPro" id="IPR029063">
    <property type="entry name" value="SAM-dependent_MTases_sf"/>
</dbReference>
<gene>
    <name evidence="1" type="ORF">ACFOUW_10255</name>
</gene>
<proteinExistence type="predicted"/>